<proteinExistence type="predicted"/>
<gene>
    <name evidence="3" type="ORF">MNB_SV-12-6</name>
</gene>
<dbReference type="GO" id="GO:0005886">
    <property type="term" value="C:plasma membrane"/>
    <property type="evidence" value="ECO:0007669"/>
    <property type="project" value="TreeGrafter"/>
</dbReference>
<dbReference type="PANTHER" id="PTHR32309:SF13">
    <property type="entry name" value="FERRIC ENTEROBACTIN TRANSPORT PROTEIN FEPE"/>
    <property type="match status" value="1"/>
</dbReference>
<keyword evidence="2" id="KW-0472">Membrane</keyword>
<sequence>MMKILKNIRFLLLFLLPFTLISYYILFVQTELYESSSTVLIKDLKPSSTPTDMLTALMPTSSSNIQDSKLIEKFIYSTEMFRKVDKKFSLKEHYMSNKLDFLQRMYSFSSSEDFLKLYKKRLVISYDELSNTLDIACLHTDPKRAKEMLQYIIVEAEKKLNMYDKENGNELLDFIKNQEKQNKKVLLHSIETLLAYQNDHKTIDPSIDIRAKSTILAEMEKKVVQKDIEYANLKQYMNTNSIELKTLSAEIKSLKKKREEIRSELSGVSKNELNEDLFEFETLKSDVEFNKERYKQTLIQLDMAMIQATQNAKNFIVITKPTLAEDYSSPDKVKNIITLFMVLFMIYGIISMIYSIIKDHRD</sequence>
<keyword evidence="1" id="KW-0175">Coiled coil</keyword>
<dbReference type="InterPro" id="IPR050445">
    <property type="entry name" value="Bact_polysacc_biosynth/exp"/>
</dbReference>
<evidence type="ECO:0000313" key="3">
    <source>
        <dbReference type="EMBL" id="SFV58516.1"/>
    </source>
</evidence>
<keyword evidence="2" id="KW-1133">Transmembrane helix</keyword>
<dbReference type="AlphaFoldDB" id="A0A1W1BYB3"/>
<evidence type="ECO:0000256" key="2">
    <source>
        <dbReference type="SAM" id="Phobius"/>
    </source>
</evidence>
<feature type="coiled-coil region" evidence="1">
    <location>
        <begin position="237"/>
        <end position="271"/>
    </location>
</feature>
<keyword evidence="2" id="KW-0812">Transmembrane</keyword>
<dbReference type="EMBL" id="FPHE01000084">
    <property type="protein sequence ID" value="SFV58516.1"/>
    <property type="molecule type" value="Genomic_DNA"/>
</dbReference>
<dbReference type="GO" id="GO:0004713">
    <property type="term" value="F:protein tyrosine kinase activity"/>
    <property type="evidence" value="ECO:0007669"/>
    <property type="project" value="TreeGrafter"/>
</dbReference>
<evidence type="ECO:0000256" key="1">
    <source>
        <dbReference type="SAM" id="Coils"/>
    </source>
</evidence>
<name>A0A1W1BYB3_9ZZZZ</name>
<reference evidence="3" key="1">
    <citation type="submission" date="2016-10" db="EMBL/GenBank/DDBJ databases">
        <authorList>
            <person name="de Groot N.N."/>
        </authorList>
    </citation>
    <scope>NUCLEOTIDE SEQUENCE</scope>
</reference>
<feature type="transmembrane region" description="Helical" evidence="2">
    <location>
        <begin position="336"/>
        <end position="357"/>
    </location>
</feature>
<dbReference type="PANTHER" id="PTHR32309">
    <property type="entry name" value="TYROSINE-PROTEIN KINASE"/>
    <property type="match status" value="1"/>
</dbReference>
<organism evidence="3">
    <name type="scientific">hydrothermal vent metagenome</name>
    <dbReference type="NCBI Taxonomy" id="652676"/>
    <lineage>
        <taxon>unclassified sequences</taxon>
        <taxon>metagenomes</taxon>
        <taxon>ecological metagenomes</taxon>
    </lineage>
</organism>
<protein>
    <submittedName>
        <fullName evidence="3">Capsular polysaccharide export system inner membrane protein KpsE</fullName>
    </submittedName>
</protein>
<dbReference type="SUPFAM" id="SSF63491">
    <property type="entry name" value="BAG domain"/>
    <property type="match status" value="1"/>
</dbReference>
<accession>A0A1W1BYB3</accession>